<evidence type="ECO:0008006" key="3">
    <source>
        <dbReference type="Google" id="ProtNLM"/>
    </source>
</evidence>
<keyword evidence="1" id="KW-0812">Transmembrane</keyword>
<organism evidence="2">
    <name type="scientific">uncultured Woeseiaceae bacterium</name>
    <dbReference type="NCBI Taxonomy" id="1983305"/>
    <lineage>
        <taxon>Bacteria</taxon>
        <taxon>Pseudomonadati</taxon>
        <taxon>Pseudomonadota</taxon>
        <taxon>Gammaproteobacteria</taxon>
        <taxon>Woeseiales</taxon>
        <taxon>Woeseiaceae</taxon>
        <taxon>environmental samples</taxon>
    </lineage>
</organism>
<reference evidence="2" key="1">
    <citation type="submission" date="2019-07" db="EMBL/GenBank/DDBJ databases">
        <authorList>
            <person name="Weber M."/>
            <person name="Kostadinov I."/>
            <person name="Kostadinov D I."/>
        </authorList>
    </citation>
    <scope>NUCLEOTIDE SEQUENCE</scope>
    <source>
        <strain evidence="2">Gfbio:sag-sample-m06:053724c1-46a9-4a36-b237-ea2bf867836b</strain>
    </source>
</reference>
<keyword evidence="1" id="KW-0472">Membrane</keyword>
<dbReference type="EMBL" id="LR633967">
    <property type="protein sequence ID" value="VUX56092.1"/>
    <property type="molecule type" value="Genomic_DNA"/>
</dbReference>
<feature type="transmembrane region" description="Helical" evidence="1">
    <location>
        <begin position="87"/>
        <end position="119"/>
    </location>
</feature>
<evidence type="ECO:0000256" key="1">
    <source>
        <dbReference type="SAM" id="Phobius"/>
    </source>
</evidence>
<feature type="transmembrane region" description="Helical" evidence="1">
    <location>
        <begin position="45"/>
        <end position="67"/>
    </location>
</feature>
<evidence type="ECO:0000313" key="2">
    <source>
        <dbReference type="EMBL" id="VUX56092.1"/>
    </source>
</evidence>
<gene>
    <name evidence="2" type="ORF">JTBM06_V1_280007</name>
</gene>
<proteinExistence type="predicted"/>
<name>A0A7D9D2A9_9GAMM</name>
<dbReference type="AlphaFoldDB" id="A0A7D9D2A9"/>
<feature type="transmembrane region" description="Helical" evidence="1">
    <location>
        <begin position="151"/>
        <end position="172"/>
    </location>
</feature>
<protein>
    <recommendedName>
        <fullName evidence="3">DUF4956 domain-containing protein</fullName>
    </recommendedName>
</protein>
<accession>A0A7D9D2A9</accession>
<keyword evidence="1" id="KW-1133">Transmembrane helix</keyword>
<sequence>MKSVLIALATSVVLVAMPAWSQQVPEFLLRDPASMGEGWQGFTDVGFLVSATLTLLLAVILGAIIAYHPKHGQTADTLEEIEAPKVYIIYAVIGAMIGIMVVKYGLVVGFVLFGIGGLIRFRTSLRSASLTGRVIFTTLIGLSCGLDLPHVAVLATVFGYVLVYILDASVAYRIDIRALPSKRVAEAAAAYRALLEQEDCQIVREKKNPGKKRVMFIFRSSKHVTHHYLQDLLETQIDGSLKGSVNWEID</sequence>